<organism evidence="1 2">
    <name type="scientific">Sinomonas terricola</name>
    <dbReference type="NCBI Taxonomy" id="3110330"/>
    <lineage>
        <taxon>Bacteria</taxon>
        <taxon>Bacillati</taxon>
        <taxon>Actinomycetota</taxon>
        <taxon>Actinomycetes</taxon>
        <taxon>Micrococcales</taxon>
        <taxon>Micrococcaceae</taxon>
        <taxon>Sinomonas</taxon>
    </lineage>
</organism>
<evidence type="ECO:0000313" key="1">
    <source>
        <dbReference type="EMBL" id="MEA5453565.1"/>
    </source>
</evidence>
<dbReference type="EMBL" id="JAYGGQ010000001">
    <property type="protein sequence ID" value="MEA5453565.1"/>
    <property type="molecule type" value="Genomic_DNA"/>
</dbReference>
<accession>A0ABU5T1P1</accession>
<name>A0ABU5T1P1_9MICC</name>
<comment type="caution">
    <text evidence="1">The sequence shown here is derived from an EMBL/GenBank/DDBJ whole genome shotgun (WGS) entry which is preliminary data.</text>
</comment>
<proteinExistence type="predicted"/>
<evidence type="ECO:0000313" key="2">
    <source>
        <dbReference type="Proteomes" id="UP001304769"/>
    </source>
</evidence>
<gene>
    <name evidence="1" type="ORF">SPF06_02410</name>
</gene>
<dbReference type="RefSeq" id="WP_323277318.1">
    <property type="nucleotide sequence ID" value="NZ_JAYGGQ010000001.1"/>
</dbReference>
<dbReference type="Proteomes" id="UP001304769">
    <property type="component" value="Unassembled WGS sequence"/>
</dbReference>
<sequence>MSLSLPTLLPAAPAASGAGTLQELQERIHVLQGRRNREGSYPVLPCFAPLLPSGLRGGAAYSLEVPLSVAMALLAGASAEGQWCGAVGFPDFGTEAAAGFGIVLDRLVLVPDPGEHWFPVVAALVDVLPLLLVQGPGRVAPGEAAMLGSRLRERAGALLVLGPWPQSEAVLRVRGTSWEGLGEGHGHLSRHRVELELTQRGLARSAVVDLGAPGVVALRTGAARPQAAGGWP</sequence>
<reference evidence="1 2" key="1">
    <citation type="submission" date="2023-12" db="EMBL/GenBank/DDBJ databases">
        <title>Sinomonas terricola sp. nov, isolated from litchi orchard soil in Guangdong, PR China.</title>
        <authorList>
            <person name="Jiaxin W."/>
            <person name="Yang Z."/>
            <person name="Honghui Z."/>
        </authorList>
    </citation>
    <scope>NUCLEOTIDE SEQUENCE [LARGE SCALE GENOMIC DNA]</scope>
    <source>
        <strain evidence="1 2">JGH33</strain>
    </source>
</reference>
<keyword evidence="2" id="KW-1185">Reference proteome</keyword>
<protein>
    <submittedName>
        <fullName evidence="1">Uncharacterized protein</fullName>
    </submittedName>
</protein>